<evidence type="ECO:0000256" key="2">
    <source>
        <dbReference type="SAM" id="SignalP"/>
    </source>
</evidence>
<keyword evidence="1" id="KW-0812">Transmembrane</keyword>
<name>A0A6J2U9P9_DROLE</name>
<reference evidence="4" key="1">
    <citation type="submission" date="2025-08" db="UniProtKB">
        <authorList>
            <consortium name="RefSeq"/>
        </authorList>
    </citation>
    <scope>IDENTIFICATION</scope>
    <source>
        <strain evidence="4">11010-0011.00</strain>
        <tissue evidence="4">Whole body</tissue>
    </source>
</reference>
<dbReference type="AlphaFoldDB" id="A0A6J2U9P9"/>
<sequence>MSRNAYLTFLLILASSCLFFTVSGRRTYPRATTTPKPTPPPIQTPKEYLESQPGLSTFGIIVIIFFVIVLGLVFYYGVMCYPFLCREEKKYRFMDVSSTITAATSRSIQSIENYPVEKHHQMA</sequence>
<keyword evidence="1" id="KW-1133">Transmembrane helix</keyword>
<feature type="chain" id="PRO_5026669552" evidence="2">
    <location>
        <begin position="25"/>
        <end position="123"/>
    </location>
</feature>
<keyword evidence="1" id="KW-0472">Membrane</keyword>
<evidence type="ECO:0000256" key="1">
    <source>
        <dbReference type="SAM" id="Phobius"/>
    </source>
</evidence>
<dbReference type="GeneID" id="115631571"/>
<evidence type="ECO:0000313" key="3">
    <source>
        <dbReference type="Proteomes" id="UP000504634"/>
    </source>
</evidence>
<keyword evidence="2" id="KW-0732">Signal</keyword>
<feature type="signal peptide" evidence="2">
    <location>
        <begin position="1"/>
        <end position="24"/>
    </location>
</feature>
<gene>
    <name evidence="4" type="primary">LOC115631571</name>
</gene>
<proteinExistence type="predicted"/>
<dbReference type="Proteomes" id="UP000504634">
    <property type="component" value="Unplaced"/>
</dbReference>
<dbReference type="RefSeq" id="XP_030384223.1">
    <property type="nucleotide sequence ID" value="XM_030528363.1"/>
</dbReference>
<protein>
    <submittedName>
        <fullName evidence="4">Uncharacterized protein LOC115631571</fullName>
    </submittedName>
</protein>
<keyword evidence="3" id="KW-1185">Reference proteome</keyword>
<accession>A0A6J2U9P9</accession>
<evidence type="ECO:0000313" key="4">
    <source>
        <dbReference type="RefSeq" id="XP_030384223.1"/>
    </source>
</evidence>
<organism evidence="3 4">
    <name type="scientific">Drosophila lebanonensis</name>
    <name type="common">Fruit fly</name>
    <name type="synonym">Scaptodrosophila lebanonensis</name>
    <dbReference type="NCBI Taxonomy" id="7225"/>
    <lineage>
        <taxon>Eukaryota</taxon>
        <taxon>Metazoa</taxon>
        <taxon>Ecdysozoa</taxon>
        <taxon>Arthropoda</taxon>
        <taxon>Hexapoda</taxon>
        <taxon>Insecta</taxon>
        <taxon>Pterygota</taxon>
        <taxon>Neoptera</taxon>
        <taxon>Endopterygota</taxon>
        <taxon>Diptera</taxon>
        <taxon>Brachycera</taxon>
        <taxon>Muscomorpha</taxon>
        <taxon>Ephydroidea</taxon>
        <taxon>Drosophilidae</taxon>
        <taxon>Scaptodrosophila</taxon>
    </lineage>
</organism>
<dbReference type="PROSITE" id="PS51257">
    <property type="entry name" value="PROKAR_LIPOPROTEIN"/>
    <property type="match status" value="1"/>
</dbReference>
<feature type="transmembrane region" description="Helical" evidence="1">
    <location>
        <begin position="58"/>
        <end position="84"/>
    </location>
</feature>